<comment type="caution">
    <text evidence="2">The sequence shown here is derived from an EMBL/GenBank/DDBJ whole genome shotgun (WGS) entry which is preliminary data.</text>
</comment>
<dbReference type="InterPro" id="IPR026906">
    <property type="entry name" value="LRR_5"/>
</dbReference>
<dbReference type="SUPFAM" id="SSF52058">
    <property type="entry name" value="L domain-like"/>
    <property type="match status" value="1"/>
</dbReference>
<feature type="region of interest" description="Disordered" evidence="1">
    <location>
        <begin position="244"/>
        <end position="277"/>
    </location>
</feature>
<sequence length="511" mass="56102">MRRSFTVHKQLIGFAIFAMLMCFCGFMQRVQADNADLGGVNLSIQYRVCKNDSFSLLSMFPSQNEPEPFIIQYGDETVTIPHKEEYNYQDPDGNYYSYPRYVLESGWLDGKAIKLVNVPVPDGYELCISGQPVVTNESIGFGTNYISLSIPIRKAGEKVVMSNMNEIHTDIEVVDGKPVVTVTNGWYPLTEGVDYTLSWQYLQNQFSLQVTVNGIGTYTGSMVGDTELASKFNKETIKSLVGEIPGVTDEDPGSDDGSQSSSGQDNNTQPSDPDQNAAVTLKKGDTFYNGKYRYRITKVSGKKGNVTVIGLKNKKTTTISIPNTVKQEGYTFTVNAIGSKAFKNNRYIKKVTTGKSLRTIGSEAFYKCTSLTTLKISTGVTTIGKKAFYGCKKLKTISLPRTLDTIGDYAFYQCTSLTSLSLPKGLKTIGTASFARCTKLTKVTIPATVTTIKAKAFYGSKKLKSVRIYSTVLKKAGSKCFGGISSKAVIKVPAKKVAAYKKLLKVNNVRK</sequence>
<dbReference type="AlphaFoldDB" id="A0A9D1D1Z9"/>
<dbReference type="PANTHER" id="PTHR45661">
    <property type="entry name" value="SURFACE ANTIGEN"/>
    <property type="match status" value="1"/>
</dbReference>
<evidence type="ECO:0000313" key="3">
    <source>
        <dbReference type="Proteomes" id="UP000886886"/>
    </source>
</evidence>
<dbReference type="InterPro" id="IPR053139">
    <property type="entry name" value="Surface_bspA-like"/>
</dbReference>
<dbReference type="InterPro" id="IPR032675">
    <property type="entry name" value="LRR_dom_sf"/>
</dbReference>
<dbReference type="PANTHER" id="PTHR45661:SF3">
    <property type="entry name" value="IG-LIKE DOMAIN-CONTAINING PROTEIN"/>
    <property type="match status" value="1"/>
</dbReference>
<dbReference type="Gene3D" id="3.80.10.10">
    <property type="entry name" value="Ribonuclease Inhibitor"/>
    <property type="match status" value="1"/>
</dbReference>
<evidence type="ECO:0000256" key="1">
    <source>
        <dbReference type="SAM" id="MobiDB-lite"/>
    </source>
</evidence>
<name>A0A9D1D1Z9_9FIRM</name>
<dbReference type="EMBL" id="DVFT01000100">
    <property type="protein sequence ID" value="HIQ96289.1"/>
    <property type="molecule type" value="Genomic_DNA"/>
</dbReference>
<gene>
    <name evidence="2" type="ORF">IAB26_06975</name>
</gene>
<dbReference type="Pfam" id="PF13306">
    <property type="entry name" value="LRR_5"/>
    <property type="match status" value="1"/>
</dbReference>
<dbReference type="Proteomes" id="UP000886886">
    <property type="component" value="Unassembled WGS sequence"/>
</dbReference>
<reference evidence="2" key="2">
    <citation type="journal article" date="2021" name="PeerJ">
        <title>Extensive microbial diversity within the chicken gut microbiome revealed by metagenomics and culture.</title>
        <authorList>
            <person name="Gilroy R."/>
            <person name="Ravi A."/>
            <person name="Getino M."/>
            <person name="Pursley I."/>
            <person name="Horton D.L."/>
            <person name="Alikhan N.F."/>
            <person name="Baker D."/>
            <person name="Gharbi K."/>
            <person name="Hall N."/>
            <person name="Watson M."/>
            <person name="Adriaenssens E.M."/>
            <person name="Foster-Nyarko E."/>
            <person name="Jarju S."/>
            <person name="Secka A."/>
            <person name="Antonio M."/>
            <person name="Oren A."/>
            <person name="Chaudhuri R.R."/>
            <person name="La Ragione R."/>
            <person name="Hildebrand F."/>
            <person name="Pallen M.J."/>
        </authorList>
    </citation>
    <scope>NUCLEOTIDE SEQUENCE</scope>
    <source>
        <strain evidence="2">ChiSjej3B21-11622</strain>
    </source>
</reference>
<accession>A0A9D1D1Z9</accession>
<organism evidence="2 3">
    <name type="scientific">Candidatus Limivivens merdigallinarum</name>
    <dbReference type="NCBI Taxonomy" id="2840859"/>
    <lineage>
        <taxon>Bacteria</taxon>
        <taxon>Bacillati</taxon>
        <taxon>Bacillota</taxon>
        <taxon>Clostridia</taxon>
        <taxon>Lachnospirales</taxon>
        <taxon>Lachnospiraceae</taxon>
        <taxon>Lachnospiraceae incertae sedis</taxon>
        <taxon>Candidatus Limivivens</taxon>
    </lineage>
</organism>
<evidence type="ECO:0000313" key="2">
    <source>
        <dbReference type="EMBL" id="HIQ96289.1"/>
    </source>
</evidence>
<protein>
    <submittedName>
        <fullName evidence="2">Leucine-rich repeat domain-containing protein</fullName>
    </submittedName>
</protein>
<feature type="compositionally biased region" description="Low complexity" evidence="1">
    <location>
        <begin position="255"/>
        <end position="265"/>
    </location>
</feature>
<reference evidence="2" key="1">
    <citation type="submission" date="2020-10" db="EMBL/GenBank/DDBJ databases">
        <authorList>
            <person name="Gilroy R."/>
        </authorList>
    </citation>
    <scope>NUCLEOTIDE SEQUENCE</scope>
    <source>
        <strain evidence="2">ChiSjej3B21-11622</strain>
    </source>
</reference>
<feature type="compositionally biased region" description="Polar residues" evidence="1">
    <location>
        <begin position="266"/>
        <end position="277"/>
    </location>
</feature>
<proteinExistence type="predicted"/>